<protein>
    <submittedName>
        <fullName evidence="3">UDP-N-acetylglucosamine 4,6-dehydratase (Inverting)</fullName>
    </submittedName>
</protein>
<dbReference type="InterPro" id="IPR051203">
    <property type="entry name" value="Polysaccharide_Synthase-Rel"/>
</dbReference>
<dbReference type="SUPFAM" id="SSF51735">
    <property type="entry name" value="NAD(P)-binding Rossmann-fold domains"/>
    <property type="match status" value="1"/>
</dbReference>
<dbReference type="Proteomes" id="UP001500021">
    <property type="component" value="Unassembled WGS sequence"/>
</dbReference>
<comment type="caution">
    <text evidence="3">The sequence shown here is derived from an EMBL/GenBank/DDBJ whole genome shotgun (WGS) entry which is preliminary data.</text>
</comment>
<feature type="domain" description="Polysaccharide biosynthesis protein CapD-like" evidence="2">
    <location>
        <begin position="11"/>
        <end position="283"/>
    </location>
</feature>
<dbReference type="PANTHER" id="PTHR43318:SF2">
    <property type="entry name" value="UDP-N-ACETYLGLUCOSAMINE 4,6-DEHYDRATASE (INVERTING)"/>
    <property type="match status" value="1"/>
</dbReference>
<dbReference type="NCBIfam" id="TIGR03589">
    <property type="entry name" value="PseB"/>
    <property type="match status" value="1"/>
</dbReference>
<gene>
    <name evidence="3" type="primary">pseB</name>
    <name evidence="3" type="ORF">GCM10009111_14110</name>
</gene>
<evidence type="ECO:0000313" key="4">
    <source>
        <dbReference type="Proteomes" id="UP001500021"/>
    </source>
</evidence>
<sequence length="337" mass="37571">MTTSMFDNKSILITGGTGSFGKKYVETLLKSHNPKKIIIYSRDELKQFEMQQVFNQPCMRYFIGDVRDKERLTRAMRGVNFVIHAAAMKQVPAAEYNPMECVKTNINGAENVIDAALDNNVEKVIALSTDKAANPINLYGATKLASDKIFVAANNIAGGHKTTFSVVRYGNVVGSRGSVVPFFQKMINDGADHLPVTHENMTRFWITLQQGVDFVLKNFSRMYGGEIFVPKIPSIKITDLASAMAPDLPQKIVGIRPGEKLHEVMCPGEICYSTFEFDDHFVIAPAIKFSSRSNDFTVNAINETGKPVPEGYEYDSLSNPNYLSIKEITEFNQQVDQ</sequence>
<evidence type="ECO:0000256" key="1">
    <source>
        <dbReference type="ARBA" id="ARBA00007430"/>
    </source>
</evidence>
<dbReference type="InterPro" id="IPR036291">
    <property type="entry name" value="NAD(P)-bd_dom_sf"/>
</dbReference>
<dbReference type="Pfam" id="PF02719">
    <property type="entry name" value="Polysacc_synt_2"/>
    <property type="match status" value="1"/>
</dbReference>
<dbReference type="InterPro" id="IPR003869">
    <property type="entry name" value="Polysac_CapD-like"/>
</dbReference>
<organism evidence="3 4">
    <name type="scientific">Colwellia asteriadis</name>
    <dbReference type="NCBI Taxonomy" id="517723"/>
    <lineage>
        <taxon>Bacteria</taxon>
        <taxon>Pseudomonadati</taxon>
        <taxon>Pseudomonadota</taxon>
        <taxon>Gammaproteobacteria</taxon>
        <taxon>Alteromonadales</taxon>
        <taxon>Colwelliaceae</taxon>
        <taxon>Colwellia</taxon>
    </lineage>
</organism>
<evidence type="ECO:0000313" key="3">
    <source>
        <dbReference type="EMBL" id="GAA0815580.1"/>
    </source>
</evidence>
<dbReference type="InterPro" id="IPR020025">
    <property type="entry name" value="PseB"/>
</dbReference>
<proteinExistence type="inferred from homology"/>
<evidence type="ECO:0000259" key="2">
    <source>
        <dbReference type="Pfam" id="PF02719"/>
    </source>
</evidence>
<reference evidence="4" key="1">
    <citation type="journal article" date="2019" name="Int. J. Syst. Evol. Microbiol.">
        <title>The Global Catalogue of Microorganisms (GCM) 10K type strain sequencing project: providing services to taxonomists for standard genome sequencing and annotation.</title>
        <authorList>
            <consortium name="The Broad Institute Genomics Platform"/>
            <consortium name="The Broad Institute Genome Sequencing Center for Infectious Disease"/>
            <person name="Wu L."/>
            <person name="Ma J."/>
        </authorList>
    </citation>
    <scope>NUCLEOTIDE SEQUENCE [LARGE SCALE GENOMIC DNA]</scope>
    <source>
        <strain evidence="4">JCM 15608</strain>
    </source>
</reference>
<accession>A0ABP3WFE8</accession>
<dbReference type="PANTHER" id="PTHR43318">
    <property type="entry name" value="UDP-N-ACETYLGLUCOSAMINE 4,6-DEHYDRATASE"/>
    <property type="match status" value="1"/>
</dbReference>
<dbReference type="CDD" id="cd05237">
    <property type="entry name" value="UDP_invert_4-6DH_SDR_e"/>
    <property type="match status" value="1"/>
</dbReference>
<name>A0ABP3WFE8_9GAMM</name>
<keyword evidence="4" id="KW-1185">Reference proteome</keyword>
<comment type="similarity">
    <text evidence="1">Belongs to the polysaccharide synthase family.</text>
</comment>
<dbReference type="EMBL" id="BAAAFA010000004">
    <property type="protein sequence ID" value="GAA0815580.1"/>
    <property type="molecule type" value="Genomic_DNA"/>
</dbReference>
<dbReference type="Gene3D" id="3.40.50.720">
    <property type="entry name" value="NAD(P)-binding Rossmann-like Domain"/>
    <property type="match status" value="1"/>
</dbReference>